<evidence type="ECO:0000313" key="2">
    <source>
        <dbReference type="Proteomes" id="UP001500064"/>
    </source>
</evidence>
<sequence>MTAPEQHLLRTHLDARLARVRHARSLRATLDDHPAPAQDTGVIAVLRAFDPATFVTSAHAFASALPRPRSAPWYAAFTRTIFLAGDPANLATRHPFDHLSPDGSIAWYAPAPLSSREGLRRLLRPFRGPHALPAPRTQQILLPNHPATPTTAHLDVPVTALPIEAYLIHVNHLIAEATLDGLLAKVTHLRLNHVPHPQNPATSHTRIRVAPDPTAPDHLRPHAYLTIPT</sequence>
<organism evidence="1 2">
    <name type="scientific">Nonomuraea maheshkhaliensis</name>
    <dbReference type="NCBI Taxonomy" id="419590"/>
    <lineage>
        <taxon>Bacteria</taxon>
        <taxon>Bacillati</taxon>
        <taxon>Actinomycetota</taxon>
        <taxon>Actinomycetes</taxon>
        <taxon>Streptosporangiales</taxon>
        <taxon>Streptosporangiaceae</taxon>
        <taxon>Nonomuraea</taxon>
    </lineage>
</organism>
<dbReference type="Proteomes" id="UP001500064">
    <property type="component" value="Unassembled WGS sequence"/>
</dbReference>
<dbReference type="RefSeq" id="WP_346109953.1">
    <property type="nucleotide sequence ID" value="NZ_BAAAMU010000052.1"/>
</dbReference>
<dbReference type="Pfam" id="PF19680">
    <property type="entry name" value="DUF6182"/>
    <property type="match status" value="1"/>
</dbReference>
<reference evidence="1 2" key="1">
    <citation type="journal article" date="2019" name="Int. J. Syst. Evol. Microbiol.">
        <title>The Global Catalogue of Microorganisms (GCM) 10K type strain sequencing project: providing services to taxonomists for standard genome sequencing and annotation.</title>
        <authorList>
            <consortium name="The Broad Institute Genomics Platform"/>
            <consortium name="The Broad Institute Genome Sequencing Center for Infectious Disease"/>
            <person name="Wu L."/>
            <person name="Ma J."/>
        </authorList>
    </citation>
    <scope>NUCLEOTIDE SEQUENCE [LARGE SCALE GENOMIC DNA]</scope>
    <source>
        <strain evidence="1 2">JCM 13929</strain>
    </source>
</reference>
<accession>A0ABN2FPZ9</accession>
<evidence type="ECO:0000313" key="1">
    <source>
        <dbReference type="EMBL" id="GAA1655232.1"/>
    </source>
</evidence>
<gene>
    <name evidence="1" type="ORF">GCM10009733_060840</name>
</gene>
<name>A0ABN2FPZ9_9ACTN</name>
<keyword evidence="2" id="KW-1185">Reference proteome</keyword>
<dbReference type="EMBL" id="BAAAMU010000052">
    <property type="protein sequence ID" value="GAA1655232.1"/>
    <property type="molecule type" value="Genomic_DNA"/>
</dbReference>
<dbReference type="InterPro" id="IPR045754">
    <property type="entry name" value="DUF6182"/>
</dbReference>
<proteinExistence type="predicted"/>
<comment type="caution">
    <text evidence="1">The sequence shown here is derived from an EMBL/GenBank/DDBJ whole genome shotgun (WGS) entry which is preliminary data.</text>
</comment>
<protein>
    <submittedName>
        <fullName evidence="1">Uncharacterized protein</fullName>
    </submittedName>
</protein>